<dbReference type="InterPro" id="IPR037883">
    <property type="entry name" value="Knr4/Smi1-like_sf"/>
</dbReference>
<organism evidence="1 2">
    <name type="scientific">Filifactor villosus</name>
    <dbReference type="NCBI Taxonomy" id="29374"/>
    <lineage>
        <taxon>Bacteria</taxon>
        <taxon>Bacillati</taxon>
        <taxon>Bacillota</taxon>
        <taxon>Clostridia</taxon>
        <taxon>Peptostreptococcales</taxon>
        <taxon>Filifactoraceae</taxon>
        <taxon>Filifactor</taxon>
    </lineage>
</organism>
<name>A0ABV9QPN1_9FIRM</name>
<comment type="caution">
    <text evidence="1">The sequence shown here is derived from an EMBL/GenBank/DDBJ whole genome shotgun (WGS) entry which is preliminary data.</text>
</comment>
<proteinExistence type="predicted"/>
<keyword evidence="2" id="KW-1185">Reference proteome</keyword>
<dbReference type="Proteomes" id="UP001595916">
    <property type="component" value="Unassembled WGS sequence"/>
</dbReference>
<protein>
    <recommendedName>
        <fullName evidence="3">SMI1/KNR4 family protein</fullName>
    </recommendedName>
</protein>
<sequence>MDDIIKVPLIVQTFINEKIICTKTPLLPCIYGDFEDMQMGYRYDPVQECSLITEKPGSWQKSWYVIAQNALGDPFFLDLDTEDYPVYTAMHGSGAWEPIVVAESLVQFTEILHRINETDLTFPYNLEFLAEQVESNNEFWMEVNESCREDD</sequence>
<dbReference type="SUPFAM" id="SSF160631">
    <property type="entry name" value="SMI1/KNR4-like"/>
    <property type="match status" value="1"/>
</dbReference>
<evidence type="ECO:0008006" key="3">
    <source>
        <dbReference type="Google" id="ProtNLM"/>
    </source>
</evidence>
<evidence type="ECO:0000313" key="1">
    <source>
        <dbReference type="EMBL" id="MFC4805406.1"/>
    </source>
</evidence>
<dbReference type="RefSeq" id="WP_379788966.1">
    <property type="nucleotide sequence ID" value="NZ_JBHSHL010000050.1"/>
</dbReference>
<reference evidence="2" key="1">
    <citation type="journal article" date="2019" name="Int. J. Syst. Evol. Microbiol.">
        <title>The Global Catalogue of Microorganisms (GCM) 10K type strain sequencing project: providing services to taxonomists for standard genome sequencing and annotation.</title>
        <authorList>
            <consortium name="The Broad Institute Genomics Platform"/>
            <consortium name="The Broad Institute Genome Sequencing Center for Infectious Disease"/>
            <person name="Wu L."/>
            <person name="Ma J."/>
        </authorList>
    </citation>
    <scope>NUCLEOTIDE SEQUENCE [LARGE SCALE GENOMIC DNA]</scope>
    <source>
        <strain evidence="2">CCUG 46385</strain>
    </source>
</reference>
<evidence type="ECO:0000313" key="2">
    <source>
        <dbReference type="Proteomes" id="UP001595916"/>
    </source>
</evidence>
<gene>
    <name evidence="1" type="ORF">ACFO4R_09970</name>
</gene>
<dbReference type="EMBL" id="JBHSHL010000050">
    <property type="protein sequence ID" value="MFC4805406.1"/>
    <property type="molecule type" value="Genomic_DNA"/>
</dbReference>
<accession>A0ABV9QPN1</accession>